<name>A0A803TXW8_ANOCA</name>
<evidence type="ECO:0000259" key="2">
    <source>
        <dbReference type="PROSITE" id="PS50804"/>
    </source>
</evidence>
<dbReference type="InParanoid" id="A0A803TXW8"/>
<evidence type="ECO:0000256" key="1">
    <source>
        <dbReference type="ARBA" id="ARBA00023242"/>
    </source>
</evidence>
<dbReference type="FunFam" id="1.10.4020.10:FF:000001">
    <property type="entry name" value="zinc finger protein 263 isoform X1"/>
    <property type="match status" value="1"/>
</dbReference>
<dbReference type="PANTHER" id="PTHR45935">
    <property type="entry name" value="PROTEIN ZBED8-RELATED"/>
    <property type="match status" value="1"/>
</dbReference>
<evidence type="ECO:0000313" key="4">
    <source>
        <dbReference type="Proteomes" id="UP000001646"/>
    </source>
</evidence>
<sequence length="156" mass="18314">YFFATFLPKRSRKGMHAVSNVIDMGFREEMVPKTLDKDNIDTYAKCQCFWQFLYEEAKGPREIFRHLWELRLQWLKPEQNTKEQILELVILEKFLSVLPLEMKTWVRAYGPANCAQAVTLAEAFLVKEQKDRRQKDSLQLGTKKIPAGRKLDSPCC</sequence>
<dbReference type="Gene3D" id="1.10.4020.10">
    <property type="entry name" value="DNA breaking-rejoining enzymes"/>
    <property type="match status" value="1"/>
</dbReference>
<dbReference type="InterPro" id="IPR003309">
    <property type="entry name" value="SCAN_dom"/>
</dbReference>
<reference evidence="3" key="3">
    <citation type="submission" date="2025-09" db="UniProtKB">
        <authorList>
            <consortium name="Ensembl"/>
        </authorList>
    </citation>
    <scope>IDENTIFICATION</scope>
</reference>
<accession>A0A803TXW8</accession>
<organism evidence="3 4">
    <name type="scientific">Anolis carolinensis</name>
    <name type="common">Green anole</name>
    <name type="synonym">American chameleon</name>
    <dbReference type="NCBI Taxonomy" id="28377"/>
    <lineage>
        <taxon>Eukaryota</taxon>
        <taxon>Metazoa</taxon>
        <taxon>Chordata</taxon>
        <taxon>Craniata</taxon>
        <taxon>Vertebrata</taxon>
        <taxon>Euteleostomi</taxon>
        <taxon>Lepidosauria</taxon>
        <taxon>Squamata</taxon>
        <taxon>Bifurcata</taxon>
        <taxon>Unidentata</taxon>
        <taxon>Episquamata</taxon>
        <taxon>Toxicofera</taxon>
        <taxon>Iguania</taxon>
        <taxon>Dactyloidae</taxon>
        <taxon>Anolis</taxon>
    </lineage>
</organism>
<dbReference type="Ensembl" id="ENSACAT00000053068.1">
    <property type="protein sequence ID" value="ENSACAP00000040058.1"/>
    <property type="gene ID" value="ENSACAG00000039651.1"/>
</dbReference>
<dbReference type="SUPFAM" id="SSF47353">
    <property type="entry name" value="Retrovirus capsid dimerization domain-like"/>
    <property type="match status" value="1"/>
</dbReference>
<feature type="domain" description="SCAN box" evidence="2">
    <location>
        <begin position="47"/>
        <end position="122"/>
    </location>
</feature>
<dbReference type="Proteomes" id="UP000001646">
    <property type="component" value="Unplaced"/>
</dbReference>
<reference evidence="3" key="2">
    <citation type="submission" date="2025-08" db="UniProtKB">
        <authorList>
            <consortium name="Ensembl"/>
        </authorList>
    </citation>
    <scope>IDENTIFICATION</scope>
</reference>
<dbReference type="InterPro" id="IPR038269">
    <property type="entry name" value="SCAN_sf"/>
</dbReference>
<dbReference type="PANTHER" id="PTHR45935:SF15">
    <property type="entry name" value="SCAN BOX DOMAIN-CONTAINING PROTEIN"/>
    <property type="match status" value="1"/>
</dbReference>
<dbReference type="PROSITE" id="PS50804">
    <property type="entry name" value="SCAN_BOX"/>
    <property type="match status" value="1"/>
</dbReference>
<reference evidence="3" key="1">
    <citation type="submission" date="2009-12" db="EMBL/GenBank/DDBJ databases">
        <title>The Genome Sequence of Anolis carolinensis (Green Anole Lizard).</title>
        <authorList>
            <consortium name="The Genome Sequencing Platform"/>
            <person name="Di Palma F."/>
            <person name="Alfoldi J."/>
            <person name="Heiman D."/>
            <person name="Young S."/>
            <person name="Grabherr M."/>
            <person name="Johnson J."/>
            <person name="Lander E.S."/>
            <person name="Lindblad-Toh K."/>
        </authorList>
    </citation>
    <scope>NUCLEOTIDE SEQUENCE [LARGE SCALE GENOMIC DNA]</scope>
    <source>
        <strain evidence="3">JBL SC #1</strain>
    </source>
</reference>
<evidence type="ECO:0000313" key="3">
    <source>
        <dbReference type="Ensembl" id="ENSACAP00000040058.1"/>
    </source>
</evidence>
<dbReference type="SMART" id="SM00431">
    <property type="entry name" value="SCAN"/>
    <property type="match status" value="1"/>
</dbReference>
<dbReference type="InterPro" id="IPR050916">
    <property type="entry name" value="SCAN-C2H2_zinc_finger"/>
</dbReference>
<dbReference type="Pfam" id="PF02023">
    <property type="entry name" value="SCAN"/>
    <property type="match status" value="1"/>
</dbReference>
<proteinExistence type="predicted"/>
<dbReference type="CDD" id="cd07936">
    <property type="entry name" value="SCAN"/>
    <property type="match status" value="1"/>
</dbReference>
<dbReference type="GeneTree" id="ENSGT00940000154715"/>
<keyword evidence="1" id="KW-0539">Nucleus</keyword>
<keyword evidence="4" id="KW-1185">Reference proteome</keyword>
<protein>
    <recommendedName>
        <fullName evidence="2">SCAN box domain-containing protein</fullName>
    </recommendedName>
</protein>
<dbReference type="AlphaFoldDB" id="A0A803TXW8"/>